<evidence type="ECO:0000256" key="5">
    <source>
        <dbReference type="ARBA" id="ARBA00022448"/>
    </source>
</evidence>
<dbReference type="InterPro" id="IPR029046">
    <property type="entry name" value="LolA/LolB/LppX"/>
</dbReference>
<dbReference type="PROSITE" id="PS51257">
    <property type="entry name" value="PROKAR_LIPOPROTEIN"/>
    <property type="match status" value="1"/>
</dbReference>
<dbReference type="InterPro" id="IPR004565">
    <property type="entry name" value="OM_lipoprot_LolB"/>
</dbReference>
<comment type="subcellular location">
    <subcellularLocation>
        <location evidence="1">Cell outer membrane</location>
        <topology evidence="1">Lipid-anchor</topology>
    </subcellularLocation>
</comment>
<evidence type="ECO:0000256" key="11">
    <source>
        <dbReference type="ARBA" id="ARBA00023237"/>
    </source>
</evidence>
<evidence type="ECO:0000256" key="2">
    <source>
        <dbReference type="ARBA" id="ARBA00009696"/>
    </source>
</evidence>
<evidence type="ECO:0000256" key="10">
    <source>
        <dbReference type="ARBA" id="ARBA00023186"/>
    </source>
</evidence>
<evidence type="ECO:0000256" key="4">
    <source>
        <dbReference type="ARBA" id="ARBA00016202"/>
    </source>
</evidence>
<keyword evidence="14" id="KW-1185">Reference proteome</keyword>
<evidence type="ECO:0000313" key="13">
    <source>
        <dbReference type="EMBL" id="MEH8016318.1"/>
    </source>
</evidence>
<accession>A0ABU8C328</accession>
<name>A0ABU8C328_9GAMM</name>
<evidence type="ECO:0000256" key="8">
    <source>
        <dbReference type="ARBA" id="ARBA00023136"/>
    </source>
</evidence>
<dbReference type="SUPFAM" id="SSF89392">
    <property type="entry name" value="Prokaryotic lipoproteins and lipoprotein localization factors"/>
    <property type="match status" value="1"/>
</dbReference>
<dbReference type="Pfam" id="PF03550">
    <property type="entry name" value="LolB"/>
    <property type="match status" value="1"/>
</dbReference>
<evidence type="ECO:0000256" key="3">
    <source>
        <dbReference type="ARBA" id="ARBA00011245"/>
    </source>
</evidence>
<sequence>MKDFSVRYPYYQPALMLLFCLLLSGCSLWQRPAMPEQPLAANEREQRIMALQQFKLQATLGIKAPNDSISGNLNWHQLNSADYQAQLRNAIGISLFELSHSSAGSAIKIRGDTYTAVDTSSLLLQLAGWSIPLHDMPLWLRGLPGNRGRNIVRDEFGRVTGFSLTDSTGIVWQLQYQSFFPDALALPKLLLLSSSDTEIKLVIRNWQ</sequence>
<comment type="caution">
    <text evidence="13">The sequence shown here is derived from an EMBL/GenBank/DDBJ whole genome shotgun (WGS) entry which is preliminary data.</text>
</comment>
<evidence type="ECO:0000313" key="14">
    <source>
        <dbReference type="Proteomes" id="UP001375382"/>
    </source>
</evidence>
<evidence type="ECO:0000256" key="6">
    <source>
        <dbReference type="ARBA" id="ARBA00022729"/>
    </source>
</evidence>
<protein>
    <recommendedName>
        <fullName evidence="4">Outer-membrane lipoprotein LolB</fullName>
    </recommendedName>
</protein>
<reference evidence="13 14" key="1">
    <citation type="journal article" date="2023" name="Ecotoxicol. Environ. Saf.">
        <title>Mercury remediation potential of mercury-resistant strain Rheinheimera metallidurans sp. nov. isolated from a municipal waste dumping site.</title>
        <authorList>
            <person name="Yadav V."/>
            <person name="Manjhi A."/>
            <person name="Vadakedath N."/>
        </authorList>
    </citation>
    <scope>NUCLEOTIDE SEQUENCE [LARGE SCALE GENOMIC DNA]</scope>
    <source>
        <strain evidence="13 14">E-49</strain>
    </source>
</reference>
<comment type="similarity">
    <text evidence="2">Belongs to the LolB family.</text>
</comment>
<keyword evidence="10" id="KW-0143">Chaperone</keyword>
<dbReference type="RefSeq" id="WP_335734730.1">
    <property type="nucleotide sequence ID" value="NZ_JALAAR010000002.1"/>
</dbReference>
<dbReference type="Gene3D" id="2.50.20.10">
    <property type="entry name" value="Lipoprotein localisation LolA/LolB/LppX"/>
    <property type="match status" value="1"/>
</dbReference>
<keyword evidence="11" id="KW-0998">Cell outer membrane</keyword>
<comment type="subunit">
    <text evidence="3">Monomer.</text>
</comment>
<evidence type="ECO:0000256" key="1">
    <source>
        <dbReference type="ARBA" id="ARBA00004459"/>
    </source>
</evidence>
<keyword evidence="6" id="KW-0732">Signal</keyword>
<keyword evidence="12 13" id="KW-0449">Lipoprotein</keyword>
<dbReference type="NCBIfam" id="TIGR00548">
    <property type="entry name" value="lolB"/>
    <property type="match status" value="1"/>
</dbReference>
<dbReference type="EMBL" id="JALAAR010000002">
    <property type="protein sequence ID" value="MEH8016318.1"/>
    <property type="molecule type" value="Genomic_DNA"/>
</dbReference>
<evidence type="ECO:0000256" key="12">
    <source>
        <dbReference type="ARBA" id="ARBA00023288"/>
    </source>
</evidence>
<evidence type="ECO:0000256" key="7">
    <source>
        <dbReference type="ARBA" id="ARBA00022927"/>
    </source>
</evidence>
<evidence type="ECO:0000256" key="9">
    <source>
        <dbReference type="ARBA" id="ARBA00023139"/>
    </source>
</evidence>
<keyword evidence="5" id="KW-0813">Transport</keyword>
<proteinExistence type="inferred from homology"/>
<dbReference type="Proteomes" id="UP001375382">
    <property type="component" value="Unassembled WGS sequence"/>
</dbReference>
<organism evidence="13 14">
    <name type="scientific">Rheinheimera muenzenbergensis</name>
    <dbReference type="NCBI Taxonomy" id="1193628"/>
    <lineage>
        <taxon>Bacteria</taxon>
        <taxon>Pseudomonadati</taxon>
        <taxon>Pseudomonadota</taxon>
        <taxon>Gammaproteobacteria</taxon>
        <taxon>Chromatiales</taxon>
        <taxon>Chromatiaceae</taxon>
        <taxon>Rheinheimera</taxon>
    </lineage>
</organism>
<keyword evidence="8" id="KW-0472">Membrane</keyword>
<gene>
    <name evidence="13" type="primary">lolB</name>
    <name evidence="13" type="ORF">MN202_03680</name>
</gene>
<keyword evidence="9" id="KW-0564">Palmitate</keyword>
<keyword evidence="7" id="KW-0653">Protein transport</keyword>
<dbReference type="CDD" id="cd16326">
    <property type="entry name" value="LolB"/>
    <property type="match status" value="1"/>
</dbReference>